<protein>
    <submittedName>
        <fullName evidence="1">Uncharacterized protein</fullName>
    </submittedName>
</protein>
<keyword evidence="2" id="KW-1185">Reference proteome</keyword>
<reference evidence="1 2" key="1">
    <citation type="submission" date="2024-04" db="EMBL/GenBank/DDBJ databases">
        <authorList>
            <person name="Fracassetti M."/>
        </authorList>
    </citation>
    <scope>NUCLEOTIDE SEQUENCE [LARGE SCALE GENOMIC DNA]</scope>
</reference>
<sequence length="97" mass="10067">MNLAIAALPISSLNSTRLATSCGVSTVAPQSSSSASPSVPPLVDAVIEEGPIHYLRIDVDAVDMSSEPPTVESPVKACARKEGRGIFCVCDMFGRSC</sequence>
<proteinExistence type="predicted"/>
<dbReference type="Proteomes" id="UP001497516">
    <property type="component" value="Chromosome 9"/>
</dbReference>
<evidence type="ECO:0000313" key="2">
    <source>
        <dbReference type="Proteomes" id="UP001497516"/>
    </source>
</evidence>
<accession>A0AAV2GKP1</accession>
<organism evidence="1 2">
    <name type="scientific">Linum trigynum</name>
    <dbReference type="NCBI Taxonomy" id="586398"/>
    <lineage>
        <taxon>Eukaryota</taxon>
        <taxon>Viridiplantae</taxon>
        <taxon>Streptophyta</taxon>
        <taxon>Embryophyta</taxon>
        <taxon>Tracheophyta</taxon>
        <taxon>Spermatophyta</taxon>
        <taxon>Magnoliopsida</taxon>
        <taxon>eudicotyledons</taxon>
        <taxon>Gunneridae</taxon>
        <taxon>Pentapetalae</taxon>
        <taxon>rosids</taxon>
        <taxon>fabids</taxon>
        <taxon>Malpighiales</taxon>
        <taxon>Linaceae</taxon>
        <taxon>Linum</taxon>
    </lineage>
</organism>
<dbReference type="AlphaFoldDB" id="A0AAV2GKP1"/>
<name>A0AAV2GKP1_9ROSI</name>
<gene>
    <name evidence="1" type="ORF">LTRI10_LOCUS50423</name>
</gene>
<evidence type="ECO:0000313" key="1">
    <source>
        <dbReference type="EMBL" id="CAL1411046.1"/>
    </source>
</evidence>
<dbReference type="EMBL" id="OZ034822">
    <property type="protein sequence ID" value="CAL1411046.1"/>
    <property type="molecule type" value="Genomic_DNA"/>
</dbReference>